<dbReference type="PANTHER" id="PTHR42901">
    <property type="entry name" value="ALCOHOL DEHYDROGENASE"/>
    <property type="match status" value="1"/>
</dbReference>
<evidence type="ECO:0000256" key="3">
    <source>
        <dbReference type="RuleBase" id="RU000363"/>
    </source>
</evidence>
<dbReference type="Pfam" id="PF00106">
    <property type="entry name" value="adh_short"/>
    <property type="match status" value="1"/>
</dbReference>
<proteinExistence type="inferred from homology"/>
<evidence type="ECO:0000256" key="2">
    <source>
        <dbReference type="ARBA" id="ARBA00023002"/>
    </source>
</evidence>
<keyword evidence="6" id="KW-1185">Reference proteome</keyword>
<dbReference type="EMBL" id="RCCB01000013">
    <property type="protein sequence ID" value="RLJ24010.1"/>
    <property type="molecule type" value="Genomic_DNA"/>
</dbReference>
<evidence type="ECO:0000313" key="7">
    <source>
        <dbReference type="Proteomes" id="UP000275027"/>
    </source>
</evidence>
<dbReference type="PANTHER" id="PTHR42901:SF1">
    <property type="entry name" value="ALCOHOL DEHYDROGENASE"/>
    <property type="match status" value="1"/>
</dbReference>
<dbReference type="AlphaFoldDB" id="A0A497U038"/>
<organism evidence="5 7">
    <name type="scientific">Flavobacterium lindanitolerans</name>
    <dbReference type="NCBI Taxonomy" id="428988"/>
    <lineage>
        <taxon>Bacteria</taxon>
        <taxon>Pseudomonadati</taxon>
        <taxon>Bacteroidota</taxon>
        <taxon>Flavobacteriia</taxon>
        <taxon>Flavobacteriales</taxon>
        <taxon>Flavobacteriaceae</taxon>
        <taxon>Flavobacterium</taxon>
    </lineage>
</organism>
<dbReference type="RefSeq" id="WP_101472585.1">
    <property type="nucleotide sequence ID" value="NZ_PJND01000009.1"/>
</dbReference>
<dbReference type="Gene3D" id="3.40.50.720">
    <property type="entry name" value="NAD(P)-binding Rossmann-like Domain"/>
    <property type="match status" value="1"/>
</dbReference>
<protein>
    <recommendedName>
        <fullName evidence="8">Short-subunit dehydrogenase</fullName>
    </recommendedName>
</protein>
<comment type="similarity">
    <text evidence="1 3">Belongs to the short-chain dehydrogenases/reductases (SDR) family.</text>
</comment>
<dbReference type="PIRSF" id="PIRSF000126">
    <property type="entry name" value="11-beta-HSD1"/>
    <property type="match status" value="1"/>
</dbReference>
<dbReference type="SUPFAM" id="SSF51735">
    <property type="entry name" value="NAD(P)-binding Rossmann-fold domains"/>
    <property type="match status" value="1"/>
</dbReference>
<dbReference type="GO" id="GO:0016491">
    <property type="term" value="F:oxidoreductase activity"/>
    <property type="evidence" value="ECO:0007669"/>
    <property type="project" value="UniProtKB-KW"/>
</dbReference>
<gene>
    <name evidence="4" type="ORF">B0G92_2717</name>
    <name evidence="5" type="ORF">CLV50_2727</name>
</gene>
<evidence type="ECO:0000256" key="1">
    <source>
        <dbReference type="ARBA" id="ARBA00006484"/>
    </source>
</evidence>
<dbReference type="Proteomes" id="UP000275027">
    <property type="component" value="Unassembled WGS sequence"/>
</dbReference>
<accession>A0A497U038</accession>
<evidence type="ECO:0008006" key="8">
    <source>
        <dbReference type="Google" id="ProtNLM"/>
    </source>
</evidence>
<dbReference type="PRINTS" id="PR00080">
    <property type="entry name" value="SDRFAMILY"/>
</dbReference>
<evidence type="ECO:0000313" key="6">
    <source>
        <dbReference type="Proteomes" id="UP000233767"/>
    </source>
</evidence>
<name>A0A497U038_9FLAO</name>
<evidence type="ECO:0000313" key="4">
    <source>
        <dbReference type="EMBL" id="PKW20567.1"/>
    </source>
</evidence>
<keyword evidence="2" id="KW-0560">Oxidoreductase</keyword>
<evidence type="ECO:0000313" key="5">
    <source>
        <dbReference type="EMBL" id="RLJ24010.1"/>
    </source>
</evidence>
<comment type="caution">
    <text evidence="5">The sequence shown here is derived from an EMBL/GenBank/DDBJ whole genome shotgun (WGS) entry which is preliminary data.</text>
</comment>
<sequence length="273" mass="30526">MLRKNDETVASGNETGYAVVTGASQGLGRAFAYELAKNNIPLILMSLPGQELSELSSEISERYGVKVFFYETDLSVKKNVLDFAAWVNANFSVFMLINNAGTGGTQKFDEATAEYISKIIEVNVMATSLLTHQLLPNLKKKEKAYILNVSSMAAFCPIGYKTVYPASKAFVHSFSRGLYEELKHTSVFVSVVNPGAMKTSPEITRRIEKQGFLGKLTLLNPDAVARYCIRQLLKRDTVIMVNRMSWLMLVMLPIWIKLPLLTRSIKRELNPEV</sequence>
<dbReference type="PRINTS" id="PR00081">
    <property type="entry name" value="GDHRDH"/>
</dbReference>
<dbReference type="InterPro" id="IPR002347">
    <property type="entry name" value="SDR_fam"/>
</dbReference>
<dbReference type="EMBL" id="PJND01000009">
    <property type="protein sequence ID" value="PKW20567.1"/>
    <property type="molecule type" value="Genomic_DNA"/>
</dbReference>
<reference evidence="5 7" key="2">
    <citation type="submission" date="2018-10" db="EMBL/GenBank/DDBJ databases">
        <title>Genomic Encyclopedia of Archaeal and Bacterial Type Strains, Phase II (KMG-II): from individual species to whole genera.</title>
        <authorList>
            <person name="Goeker M."/>
        </authorList>
    </citation>
    <scope>NUCLEOTIDE SEQUENCE [LARGE SCALE GENOMIC DNA]</scope>
    <source>
        <strain evidence="5 7">DSM 21886</strain>
    </source>
</reference>
<dbReference type="InterPro" id="IPR036291">
    <property type="entry name" value="NAD(P)-bd_dom_sf"/>
</dbReference>
<reference evidence="4 6" key="1">
    <citation type="submission" date="2017-12" db="EMBL/GenBank/DDBJ databases">
        <title>Genomic Encyclopedia of Type Strains, Phase III (KMG-III): the genomes of soil and plant-associated and newly described type strains.</title>
        <authorList>
            <person name="Whitman W."/>
        </authorList>
    </citation>
    <scope>NUCLEOTIDE SEQUENCE [LARGE SCALE GENOMIC DNA]</scope>
    <source>
        <strain evidence="4 6">IP-10</strain>
    </source>
</reference>
<dbReference type="Proteomes" id="UP000233767">
    <property type="component" value="Unassembled WGS sequence"/>
</dbReference>